<keyword evidence="1" id="KW-0812">Transmembrane</keyword>
<dbReference type="SUPFAM" id="SSF52980">
    <property type="entry name" value="Restriction endonuclease-like"/>
    <property type="match status" value="1"/>
</dbReference>
<dbReference type="Pfam" id="PF09588">
    <property type="entry name" value="YqaJ"/>
    <property type="match status" value="1"/>
</dbReference>
<name>A0ABV0ZRS3_9TELE</name>
<organism evidence="3 4">
    <name type="scientific">Ameca splendens</name>
    <dbReference type="NCBI Taxonomy" id="208324"/>
    <lineage>
        <taxon>Eukaryota</taxon>
        <taxon>Metazoa</taxon>
        <taxon>Chordata</taxon>
        <taxon>Craniata</taxon>
        <taxon>Vertebrata</taxon>
        <taxon>Euteleostomi</taxon>
        <taxon>Actinopterygii</taxon>
        <taxon>Neopterygii</taxon>
        <taxon>Teleostei</taxon>
        <taxon>Neoteleostei</taxon>
        <taxon>Acanthomorphata</taxon>
        <taxon>Ovalentaria</taxon>
        <taxon>Atherinomorphae</taxon>
        <taxon>Cyprinodontiformes</taxon>
        <taxon>Goodeidae</taxon>
        <taxon>Ameca</taxon>
    </lineage>
</organism>
<feature type="transmembrane region" description="Helical" evidence="1">
    <location>
        <begin position="14"/>
        <end position="36"/>
    </location>
</feature>
<dbReference type="InterPro" id="IPR011604">
    <property type="entry name" value="PDDEXK-like_dom_sf"/>
</dbReference>
<dbReference type="InterPro" id="IPR011335">
    <property type="entry name" value="Restrct_endonuc-II-like"/>
</dbReference>
<reference evidence="3 4" key="1">
    <citation type="submission" date="2021-06" db="EMBL/GenBank/DDBJ databases">
        <authorList>
            <person name="Palmer J.M."/>
        </authorList>
    </citation>
    <scope>NUCLEOTIDE SEQUENCE [LARGE SCALE GENOMIC DNA]</scope>
    <source>
        <strain evidence="3 4">AS_MEX2019</strain>
        <tissue evidence="3">Muscle</tissue>
    </source>
</reference>
<keyword evidence="4" id="KW-1185">Reference proteome</keyword>
<keyword evidence="1" id="KW-1133">Transmembrane helix</keyword>
<dbReference type="PANTHER" id="PTHR46609">
    <property type="entry name" value="EXONUCLEASE, PHAGE-TYPE/RECB, C-TERMINAL DOMAIN-CONTAINING PROTEIN"/>
    <property type="match status" value="1"/>
</dbReference>
<proteinExistence type="predicted"/>
<dbReference type="InterPro" id="IPR051703">
    <property type="entry name" value="NF-kappa-B_Signaling_Reg"/>
</dbReference>
<accession>A0ABV0ZRS3</accession>
<evidence type="ECO:0000313" key="4">
    <source>
        <dbReference type="Proteomes" id="UP001469553"/>
    </source>
</evidence>
<evidence type="ECO:0000313" key="3">
    <source>
        <dbReference type="EMBL" id="MEQ2308939.1"/>
    </source>
</evidence>
<dbReference type="EMBL" id="JAHRIP010070366">
    <property type="protein sequence ID" value="MEQ2308939.1"/>
    <property type="molecule type" value="Genomic_DNA"/>
</dbReference>
<keyword evidence="1" id="KW-0472">Membrane</keyword>
<dbReference type="Gene3D" id="3.90.320.10">
    <property type="match status" value="2"/>
</dbReference>
<evidence type="ECO:0000259" key="2">
    <source>
        <dbReference type="Pfam" id="PF09588"/>
    </source>
</evidence>
<feature type="domain" description="YqaJ viral recombinase" evidence="2">
    <location>
        <begin position="203"/>
        <end position="264"/>
    </location>
</feature>
<protein>
    <recommendedName>
        <fullName evidence="2">YqaJ viral recombinase domain-containing protein</fullName>
    </recommendedName>
</protein>
<dbReference type="InterPro" id="IPR019080">
    <property type="entry name" value="YqaJ_viral_recombinase"/>
</dbReference>
<gene>
    <name evidence="3" type="ORF">AMECASPLE_033429</name>
</gene>
<evidence type="ECO:0000256" key="1">
    <source>
        <dbReference type="SAM" id="Phobius"/>
    </source>
</evidence>
<dbReference type="PANTHER" id="PTHR46609:SF7">
    <property type="match status" value="1"/>
</dbReference>
<dbReference type="Proteomes" id="UP001469553">
    <property type="component" value="Unassembled WGS sequence"/>
</dbReference>
<comment type="caution">
    <text evidence="3">The sequence shown here is derived from an EMBL/GenBank/DDBJ whole genome shotgun (WGS) entry which is preliminary data.</text>
</comment>
<sequence>MIPNLVLGILSDTILNFFILAIALSTCTLCFAMHFVSRTSRDGICLLDLENGGRFNCSPTACISSSIKKPSSAIIMADNQSYQFLLMSISTSCCFPQCSAPPQALFPADLQGVGVALDSVKEKLHNDIPLSHFLQLPLISQIGPGAAPVSQPDDFPNFPLPCQPTSFCTVLNESAMQHYTELSISLTDSLERETREQSTNNLWFNARSPRITSTSFNRICSRRNNHVKLATSLKSAASVQTKAMKRGVEQEPIAAIHYTRLTGMSWCDFFVKCEEDYHLERIHFDDAKWEPMKTKLDVFFFDYYGTCQ</sequence>